<feature type="signal peptide" evidence="1">
    <location>
        <begin position="1"/>
        <end position="21"/>
    </location>
</feature>
<dbReference type="InterPro" id="IPR012854">
    <property type="entry name" value="Cu_amine_oxidase-like_N"/>
</dbReference>
<dbReference type="Pfam" id="PF07833">
    <property type="entry name" value="Cu_amine_oxidN1"/>
    <property type="match status" value="1"/>
</dbReference>
<dbReference type="InterPro" id="IPR036582">
    <property type="entry name" value="Mao_N_sf"/>
</dbReference>
<dbReference type="Gene3D" id="3.30.457.10">
    <property type="entry name" value="Copper amine oxidase-like, N-terminal domain"/>
    <property type="match status" value="1"/>
</dbReference>
<name>A0ABV4VCA3_9BACL</name>
<comment type="caution">
    <text evidence="3">The sequence shown here is derived from an EMBL/GenBank/DDBJ whole genome shotgun (WGS) entry which is preliminary data.</text>
</comment>
<dbReference type="SUPFAM" id="SSF55383">
    <property type="entry name" value="Copper amine oxidase, domain N"/>
    <property type="match status" value="1"/>
</dbReference>
<organism evidence="3 4">
    <name type="scientific">Paenibacillus oleatilyticus</name>
    <dbReference type="NCBI Taxonomy" id="2594886"/>
    <lineage>
        <taxon>Bacteria</taxon>
        <taxon>Bacillati</taxon>
        <taxon>Bacillota</taxon>
        <taxon>Bacilli</taxon>
        <taxon>Bacillales</taxon>
        <taxon>Paenibacillaceae</taxon>
        <taxon>Paenibacillus</taxon>
    </lineage>
</organism>
<accession>A0ABV4VCA3</accession>
<feature type="chain" id="PRO_5046672293" evidence="1">
    <location>
        <begin position="22"/>
        <end position="210"/>
    </location>
</feature>
<evidence type="ECO:0000313" key="3">
    <source>
        <dbReference type="EMBL" id="MFB0847287.1"/>
    </source>
</evidence>
<evidence type="ECO:0000256" key="1">
    <source>
        <dbReference type="SAM" id="SignalP"/>
    </source>
</evidence>
<feature type="domain" description="Copper amine oxidase-like N-terminal" evidence="2">
    <location>
        <begin position="41"/>
        <end position="85"/>
    </location>
</feature>
<keyword evidence="4" id="KW-1185">Reference proteome</keyword>
<evidence type="ECO:0000313" key="4">
    <source>
        <dbReference type="Proteomes" id="UP001575622"/>
    </source>
</evidence>
<dbReference type="EMBL" id="JBHDLN010000034">
    <property type="protein sequence ID" value="MFB0847287.1"/>
    <property type="molecule type" value="Genomic_DNA"/>
</dbReference>
<dbReference type="Proteomes" id="UP001575622">
    <property type="component" value="Unassembled WGS sequence"/>
</dbReference>
<evidence type="ECO:0000259" key="2">
    <source>
        <dbReference type="Pfam" id="PF07833"/>
    </source>
</evidence>
<dbReference type="RefSeq" id="WP_373957114.1">
    <property type="nucleotide sequence ID" value="NZ_JBHDLN010000034.1"/>
</dbReference>
<sequence>MNKKIAFLFAGFMFFAGVVSASSISSINGDYKGNPIVKVFLNGNQINSEVPAMIIDGTTMIPLRSVSESLGTFVLWDDKTYTVNLISPTANQQQQPAQTGQAKIKGPLTIYSNDGKTYLGKLTANDLDTDSIYNDLGTYGSKFSTTSIWNEFGTYGGKFSLQSAFNDFATEPPIILDGDGNITGYLTTNKNIQGAVSPIGLKVFLKDQGY</sequence>
<protein>
    <submittedName>
        <fullName evidence="3">Copper amine oxidase N-terminal domain-containing protein</fullName>
    </submittedName>
</protein>
<gene>
    <name evidence="3" type="ORF">ACEU3E_34520</name>
</gene>
<reference evidence="3 4" key="1">
    <citation type="submission" date="2024-09" db="EMBL/GenBank/DDBJ databases">
        <authorList>
            <person name="Makale K.P.P."/>
            <person name="Makhzoum A."/>
            <person name="Rantong G."/>
            <person name="Rahube T.O."/>
        </authorList>
    </citation>
    <scope>NUCLEOTIDE SEQUENCE [LARGE SCALE GENOMIC DNA]</scope>
    <source>
        <strain evidence="3 4">KM_D13</strain>
    </source>
</reference>
<keyword evidence="1" id="KW-0732">Signal</keyword>
<proteinExistence type="predicted"/>